<feature type="region of interest" description="Disordered" evidence="7">
    <location>
        <begin position="372"/>
        <end position="411"/>
    </location>
</feature>
<evidence type="ECO:0000256" key="6">
    <source>
        <dbReference type="SAM" id="Coils"/>
    </source>
</evidence>
<dbReference type="GO" id="GO:0006289">
    <property type="term" value="P:nucleotide-excision repair"/>
    <property type="evidence" value="ECO:0007669"/>
    <property type="project" value="InterPro"/>
</dbReference>
<keyword evidence="2" id="KW-0227">DNA damage</keyword>
<evidence type="ECO:0000256" key="4">
    <source>
        <dbReference type="ARBA" id="ARBA00022881"/>
    </source>
</evidence>
<reference evidence="11" key="1">
    <citation type="submission" date="2020-05" db="EMBL/GenBank/DDBJ databases">
        <authorList>
            <person name="Chiriac C."/>
            <person name="Salcher M."/>
            <person name="Ghai R."/>
            <person name="Kavagutti S V."/>
        </authorList>
    </citation>
    <scope>NUCLEOTIDE SEQUENCE</scope>
</reference>
<evidence type="ECO:0000256" key="3">
    <source>
        <dbReference type="ARBA" id="ARBA00022769"/>
    </source>
</evidence>
<evidence type="ECO:0000313" key="11">
    <source>
        <dbReference type="EMBL" id="CAB4932549.1"/>
    </source>
</evidence>
<feature type="compositionally biased region" description="Low complexity" evidence="7">
    <location>
        <begin position="375"/>
        <end position="398"/>
    </location>
</feature>
<feature type="coiled-coil region" evidence="6">
    <location>
        <begin position="223"/>
        <end position="250"/>
    </location>
</feature>
<dbReference type="PANTHER" id="PTHR30562:SF1">
    <property type="entry name" value="UVRABC SYSTEM PROTEIN C"/>
    <property type="match status" value="1"/>
</dbReference>
<dbReference type="Gene3D" id="1.10.150.20">
    <property type="entry name" value="5' to 3' exonuclease, C-terminal subdomain"/>
    <property type="match status" value="1"/>
</dbReference>
<dbReference type="InterPro" id="IPR010994">
    <property type="entry name" value="RuvA_2-like"/>
</dbReference>
<dbReference type="Pfam" id="PF02151">
    <property type="entry name" value="UVR"/>
    <property type="match status" value="1"/>
</dbReference>
<gene>
    <name evidence="11" type="ORF">UFOPK3564_02457</name>
</gene>
<dbReference type="Pfam" id="PF22920">
    <property type="entry name" value="UvrC_RNaseH"/>
    <property type="match status" value="1"/>
</dbReference>
<accession>A0A6J7INH9</accession>
<keyword evidence="6" id="KW-0175">Coiled coil</keyword>
<keyword evidence="1" id="KW-0963">Cytoplasm</keyword>
<organism evidence="11">
    <name type="scientific">freshwater metagenome</name>
    <dbReference type="NCBI Taxonomy" id="449393"/>
    <lineage>
        <taxon>unclassified sequences</taxon>
        <taxon>metagenomes</taxon>
        <taxon>ecological metagenomes</taxon>
    </lineage>
</organism>
<dbReference type="InterPro" id="IPR047296">
    <property type="entry name" value="GIY-YIG_UvrC_Cho"/>
</dbReference>
<evidence type="ECO:0000259" key="8">
    <source>
        <dbReference type="PROSITE" id="PS50151"/>
    </source>
</evidence>
<dbReference type="SUPFAM" id="SSF46600">
    <property type="entry name" value="C-terminal UvrC-binding domain of UvrB"/>
    <property type="match status" value="1"/>
</dbReference>
<evidence type="ECO:0000259" key="10">
    <source>
        <dbReference type="PROSITE" id="PS50165"/>
    </source>
</evidence>
<dbReference type="GO" id="GO:0009380">
    <property type="term" value="C:excinuclease repair complex"/>
    <property type="evidence" value="ECO:0007669"/>
    <property type="project" value="InterPro"/>
</dbReference>
<dbReference type="EMBL" id="CAFBMK010000174">
    <property type="protein sequence ID" value="CAB4932549.1"/>
    <property type="molecule type" value="Genomic_DNA"/>
</dbReference>
<dbReference type="AlphaFoldDB" id="A0A6J7INH9"/>
<feature type="domain" description="GIY-YIG" evidence="9">
    <location>
        <begin position="23"/>
        <end position="100"/>
    </location>
</feature>
<evidence type="ECO:0000256" key="5">
    <source>
        <dbReference type="ARBA" id="ARBA00023204"/>
    </source>
</evidence>
<keyword evidence="3" id="KW-0228">DNA excision</keyword>
<protein>
    <submittedName>
        <fullName evidence="11">Unannotated protein</fullName>
    </submittedName>
</protein>
<keyword evidence="4" id="KW-0267">Excision nuclease</keyword>
<dbReference type="FunFam" id="3.40.1440.10:FF:000001">
    <property type="entry name" value="UvrABC system protein C"/>
    <property type="match status" value="1"/>
</dbReference>
<evidence type="ECO:0000256" key="1">
    <source>
        <dbReference type="ARBA" id="ARBA00022490"/>
    </source>
</evidence>
<proteinExistence type="inferred from homology"/>
<dbReference type="PROSITE" id="PS50165">
    <property type="entry name" value="UVRC"/>
    <property type="match status" value="1"/>
</dbReference>
<dbReference type="PROSITE" id="PS50164">
    <property type="entry name" value="GIY_YIG"/>
    <property type="match status" value="1"/>
</dbReference>
<name>A0A6J7INH9_9ZZZZ</name>
<dbReference type="SMART" id="SM00465">
    <property type="entry name" value="GIYc"/>
    <property type="match status" value="1"/>
</dbReference>
<dbReference type="InterPro" id="IPR000305">
    <property type="entry name" value="GIY-YIG_endonuc"/>
</dbReference>
<dbReference type="Gene3D" id="3.30.420.340">
    <property type="entry name" value="UvrC, RNAse H endonuclease domain"/>
    <property type="match status" value="1"/>
</dbReference>
<dbReference type="InterPro" id="IPR036876">
    <property type="entry name" value="UVR_dom_sf"/>
</dbReference>
<dbReference type="InterPro" id="IPR035901">
    <property type="entry name" value="GIY-YIG_endonuc_sf"/>
</dbReference>
<dbReference type="GO" id="GO:0009381">
    <property type="term" value="F:excinuclease ABC activity"/>
    <property type="evidence" value="ECO:0007669"/>
    <property type="project" value="InterPro"/>
</dbReference>
<dbReference type="HAMAP" id="MF_00203">
    <property type="entry name" value="UvrC"/>
    <property type="match status" value="1"/>
</dbReference>
<feature type="domain" description="UvrC family homology region profile" evidence="10">
    <location>
        <begin position="427"/>
        <end position="627"/>
    </location>
</feature>
<dbReference type="InterPro" id="IPR038476">
    <property type="entry name" value="UvrC_RNase_H_dom_sf"/>
</dbReference>
<evidence type="ECO:0000259" key="9">
    <source>
        <dbReference type="PROSITE" id="PS50164"/>
    </source>
</evidence>
<sequence>MVPPSTDAGRKERLTAQRRELPDGPGVYLFRDRGGTVIYVGKAKSIRKRVANHFNNSVTRGAVEMVDVIDDIEFVLVSSETEALLVENGFIKQYQPQFNIRLRDDKSYPYICVTLREDYPRVYATREKHRPGNRYFGPYSNAKRVRNTLELLGRLFQYRTCRGLEPGRRSGSPCLDYHIERCTAPCVDYVSKAEYRDQIDGVMTFLAGRYRDIEKGIETRMKEAAVEQDYERAARERDRLQSVRSLLERQRVTSDSIGSLDAIAVTVEGDDANAQVFQVRDGSLVDRQSFYLTGVAGEALAARAGAAATGAATAEGAADAIPVGATVPGTAAHVEAVGATGAVAAPDAGSDVDSAAGAAPDADAALDADADADADGVAGPASDTDAGPAPDAPAPDVLGGDEDEAVVPFDPAGPGGFVARLAADDAVVAEVLEQFLLRYYAGAVVPPVVLVPDAVRDHAPLAAALADVRGRRVEVTTPQRGDRRRILDMAMRNAELALGQERLRAERSREQRSGALSDLQAALGLERLPMRVECYDISHTMGTETVASMVVLEGGMPSKANYRRFVIRDLDEGTPDDFRSMNEVLRRRMAQWTRQQEKGMNEPNRDASFAALPDLIVIDGGKGQLSSGIGALEAFVERGVSVVSLAKRIEEVFLPGKSVPIVLGHDTPGLQMLQRARDEAHRFAITHHRGRRDKKLTTSVLDDLPGVGPARRRALIQHFGSPDAVVAASRDELEATPGLPGKLAREIYGQLHRGGS</sequence>
<dbReference type="SUPFAM" id="SSF47781">
    <property type="entry name" value="RuvA domain 2-like"/>
    <property type="match status" value="1"/>
</dbReference>
<evidence type="ECO:0000256" key="7">
    <source>
        <dbReference type="SAM" id="MobiDB-lite"/>
    </source>
</evidence>
<dbReference type="PROSITE" id="PS50151">
    <property type="entry name" value="UVR"/>
    <property type="match status" value="1"/>
</dbReference>
<dbReference type="InterPro" id="IPR001162">
    <property type="entry name" value="UvrC_RNase_H_dom"/>
</dbReference>
<dbReference type="NCBIfam" id="NF001824">
    <property type="entry name" value="PRK00558.1-5"/>
    <property type="match status" value="1"/>
</dbReference>
<dbReference type="Pfam" id="PF01541">
    <property type="entry name" value="GIY-YIG"/>
    <property type="match status" value="1"/>
</dbReference>
<dbReference type="Pfam" id="PF08459">
    <property type="entry name" value="UvrC_RNaseH_dom"/>
    <property type="match status" value="1"/>
</dbReference>
<evidence type="ECO:0000256" key="2">
    <source>
        <dbReference type="ARBA" id="ARBA00022763"/>
    </source>
</evidence>
<dbReference type="CDD" id="cd10434">
    <property type="entry name" value="GIY-YIG_UvrC_Cho"/>
    <property type="match status" value="1"/>
</dbReference>
<keyword evidence="5" id="KW-0234">DNA repair</keyword>
<dbReference type="NCBIfam" id="TIGR00194">
    <property type="entry name" value="uvrC"/>
    <property type="match status" value="1"/>
</dbReference>
<dbReference type="InterPro" id="IPR004791">
    <property type="entry name" value="UvrC"/>
</dbReference>
<dbReference type="Pfam" id="PF14520">
    <property type="entry name" value="HHH_5"/>
    <property type="match status" value="1"/>
</dbReference>
<dbReference type="Gene3D" id="3.40.1440.10">
    <property type="entry name" value="GIY-YIG endonuclease"/>
    <property type="match status" value="1"/>
</dbReference>
<dbReference type="InterPro" id="IPR050066">
    <property type="entry name" value="UvrABC_protein_C"/>
</dbReference>
<dbReference type="PANTHER" id="PTHR30562">
    <property type="entry name" value="UVRC/OXIDOREDUCTASE"/>
    <property type="match status" value="1"/>
</dbReference>
<feature type="domain" description="UVR" evidence="8">
    <location>
        <begin position="211"/>
        <end position="246"/>
    </location>
</feature>
<dbReference type="InterPro" id="IPR001943">
    <property type="entry name" value="UVR_dom"/>
</dbReference>
<dbReference type="SUPFAM" id="SSF82771">
    <property type="entry name" value="GIY-YIG endonuclease"/>
    <property type="match status" value="1"/>
</dbReference>